<dbReference type="SFLD" id="SFLDG01280">
    <property type="entry name" value="HydE/PylB-like"/>
    <property type="match status" value="1"/>
</dbReference>
<sequence length="370" mass="40803">MLSRKEILEILSISRPDEMQDLSRRAGLCLEEQLGSRVYYRGLIEYSNICSRDCLYCGIRRSAGDIQRYTLAEEEILNAADFAAGKGYGSLTLQSGESASEAAVDFAASIIRKIKKRTASSLLPRGLGITLCIGEQTEASYRRLFEAGAHRYLLRIESSNPAMYRRIHPRGDSLQGRIDCLRNLKKIGFQTGTGVMIGLPGQSIEDLADDVEFFYRENVDMIGMGPFIPHSGTPLGAFGNYPAAETRLELSLKMIAAVRLAIPDVNIASTTALQALHPMGREMGLNFGANVLMPVITPGEVRKQYQLYDGKPCLDDSPEDCANCLISRVGSTGRSIAFNSWGDPLHFFADRHTHTGDEHEGAWDAERETV</sequence>
<dbReference type="eggNOG" id="COG0502">
    <property type="taxonomic scope" value="Bacteria"/>
</dbReference>
<feature type="binding site" evidence="5">
    <location>
        <position position="54"/>
    </location>
    <ligand>
        <name>[4Fe-4S] cluster</name>
        <dbReference type="ChEBI" id="CHEBI:49883"/>
        <note>4Fe-4S-S-AdoMet</note>
    </ligand>
</feature>
<feature type="binding site" evidence="5">
    <location>
        <position position="57"/>
    </location>
    <ligand>
        <name>[4Fe-4S] cluster</name>
        <dbReference type="ChEBI" id="CHEBI:49883"/>
        <note>4Fe-4S-S-AdoMet</note>
    </ligand>
</feature>
<dbReference type="Pfam" id="PF04055">
    <property type="entry name" value="Radical_SAM"/>
    <property type="match status" value="1"/>
</dbReference>
<keyword evidence="5" id="KW-0004">4Fe-4S</keyword>
<dbReference type="PROSITE" id="PS51918">
    <property type="entry name" value="RADICAL_SAM"/>
    <property type="match status" value="1"/>
</dbReference>
<dbReference type="Gene3D" id="3.20.20.70">
    <property type="entry name" value="Aldolase class I"/>
    <property type="match status" value="1"/>
</dbReference>
<evidence type="ECO:0000256" key="4">
    <source>
        <dbReference type="ARBA" id="ARBA00023014"/>
    </source>
</evidence>
<dbReference type="PATRIC" id="fig|1307761.3.peg.1958"/>
<organism evidence="8 9">
    <name type="scientific">Salinispira pacifica</name>
    <dbReference type="NCBI Taxonomy" id="1307761"/>
    <lineage>
        <taxon>Bacteria</taxon>
        <taxon>Pseudomonadati</taxon>
        <taxon>Spirochaetota</taxon>
        <taxon>Spirochaetia</taxon>
        <taxon>Spirochaetales</taxon>
        <taxon>Spirochaetaceae</taxon>
        <taxon>Salinispira</taxon>
    </lineage>
</organism>
<dbReference type="AlphaFoldDB" id="V5WJJ3"/>
<dbReference type="GO" id="GO:0046872">
    <property type="term" value="F:metal ion binding"/>
    <property type="evidence" value="ECO:0007669"/>
    <property type="project" value="UniProtKB-KW"/>
</dbReference>
<feature type="binding site" evidence="6">
    <location>
        <position position="157"/>
    </location>
    <ligand>
        <name>S-adenosyl-L-methionine</name>
        <dbReference type="ChEBI" id="CHEBI:59789"/>
    </ligand>
</feature>
<dbReference type="CDD" id="cd01335">
    <property type="entry name" value="Radical_SAM"/>
    <property type="match status" value="1"/>
</dbReference>
<comment type="cofactor">
    <cofactor evidence="5">
        <name>[4Fe-4S] cluster</name>
        <dbReference type="ChEBI" id="CHEBI:49883"/>
    </cofactor>
    <text evidence="5">Binds 1 [4Fe-4S] cluster. The cluster is coordinated with 3 cysteines and an exchangeable S-adenosyl-L-methionine.</text>
</comment>
<dbReference type="InterPro" id="IPR034422">
    <property type="entry name" value="HydE/PylB-like"/>
</dbReference>
<evidence type="ECO:0000256" key="5">
    <source>
        <dbReference type="PIRSR" id="PIRSR004762-1"/>
    </source>
</evidence>
<dbReference type="GO" id="GO:0016740">
    <property type="term" value="F:transferase activity"/>
    <property type="evidence" value="ECO:0007669"/>
    <property type="project" value="TreeGrafter"/>
</dbReference>
<gene>
    <name evidence="8" type="ORF">L21SP2_1965</name>
</gene>
<reference evidence="8 9" key="1">
    <citation type="journal article" date="2015" name="Stand. Genomic Sci.">
        <title>Complete genome sequence and description of Salinispira pacifica gen. nov., sp. nov., a novel spirochaete isolated form a hypersaline microbial mat.</title>
        <authorList>
            <person name="Ben Hania W."/>
            <person name="Joseph M."/>
            <person name="Schumann P."/>
            <person name="Bunk B."/>
            <person name="Fiebig A."/>
            <person name="Sproer C."/>
            <person name="Klenk H.P."/>
            <person name="Fardeau M.L."/>
            <person name="Spring S."/>
        </authorList>
    </citation>
    <scope>NUCLEOTIDE SEQUENCE [LARGE SCALE GENOMIC DNA]</scope>
    <source>
        <strain evidence="8 9">L21-RPul-D2</strain>
    </source>
</reference>
<feature type="binding site" evidence="6">
    <location>
        <position position="177"/>
    </location>
    <ligand>
        <name>S-adenosyl-L-methionine</name>
        <dbReference type="ChEBI" id="CHEBI:59789"/>
    </ligand>
</feature>
<keyword evidence="9" id="KW-1185">Reference proteome</keyword>
<feature type="domain" description="Radical SAM core" evidence="7">
    <location>
        <begin position="36"/>
        <end position="266"/>
    </location>
</feature>
<evidence type="ECO:0000313" key="8">
    <source>
        <dbReference type="EMBL" id="AHC15336.1"/>
    </source>
</evidence>
<dbReference type="InterPro" id="IPR006638">
    <property type="entry name" value="Elp3/MiaA/NifB-like_rSAM"/>
</dbReference>
<dbReference type="SUPFAM" id="SSF102114">
    <property type="entry name" value="Radical SAM enzymes"/>
    <property type="match status" value="1"/>
</dbReference>
<proteinExistence type="predicted"/>
<dbReference type="InterPro" id="IPR013785">
    <property type="entry name" value="Aldolase_TIM"/>
</dbReference>
<keyword evidence="3 5" id="KW-0408">Iron</keyword>
<dbReference type="SFLD" id="SFLDG01082">
    <property type="entry name" value="B12-binding_domain_containing"/>
    <property type="match status" value="1"/>
</dbReference>
<name>V5WJJ3_9SPIO</name>
<evidence type="ECO:0000256" key="1">
    <source>
        <dbReference type="ARBA" id="ARBA00022691"/>
    </source>
</evidence>
<evidence type="ECO:0000256" key="2">
    <source>
        <dbReference type="ARBA" id="ARBA00022723"/>
    </source>
</evidence>
<dbReference type="PANTHER" id="PTHR43726">
    <property type="entry name" value="3-METHYLORNITHINE SYNTHASE"/>
    <property type="match status" value="1"/>
</dbReference>
<accession>V5WJJ3</accession>
<dbReference type="KEGG" id="slr:L21SP2_1965"/>
<evidence type="ECO:0000256" key="6">
    <source>
        <dbReference type="PIRSR" id="PIRSR004762-2"/>
    </source>
</evidence>
<dbReference type="InterPro" id="IPR007197">
    <property type="entry name" value="rSAM"/>
</dbReference>
<dbReference type="InterPro" id="IPR024021">
    <property type="entry name" value="FeFe-hyd_HydE_rSAM"/>
</dbReference>
<dbReference type="GO" id="GO:0051539">
    <property type="term" value="F:4 iron, 4 sulfur cluster binding"/>
    <property type="evidence" value="ECO:0007669"/>
    <property type="project" value="UniProtKB-KW"/>
</dbReference>
<dbReference type="SMART" id="SM00729">
    <property type="entry name" value="Elp3"/>
    <property type="match status" value="1"/>
</dbReference>
<dbReference type="PANTHER" id="PTHR43726:SF1">
    <property type="entry name" value="BIOTIN SYNTHASE"/>
    <property type="match status" value="1"/>
</dbReference>
<keyword evidence="4 5" id="KW-0411">Iron-sulfur</keyword>
<dbReference type="InterPro" id="IPR058240">
    <property type="entry name" value="rSAM_sf"/>
</dbReference>
<keyword evidence="2" id="KW-0479">Metal-binding</keyword>
<dbReference type="PIRSF" id="PIRSF004762">
    <property type="entry name" value="CHP00423"/>
    <property type="match status" value="1"/>
</dbReference>
<evidence type="ECO:0000313" key="9">
    <source>
        <dbReference type="Proteomes" id="UP000018680"/>
    </source>
</evidence>
<dbReference type="SFLD" id="SFLDS00029">
    <property type="entry name" value="Radical_SAM"/>
    <property type="match status" value="1"/>
</dbReference>
<dbReference type="STRING" id="1307761.L21SP2_1965"/>
<dbReference type="EMBL" id="CP006939">
    <property type="protein sequence ID" value="AHC15336.1"/>
    <property type="molecule type" value="Genomic_DNA"/>
</dbReference>
<dbReference type="SFLD" id="SFLDG01060">
    <property type="entry name" value="BATS_domain_containing"/>
    <property type="match status" value="1"/>
</dbReference>
<dbReference type="Proteomes" id="UP000018680">
    <property type="component" value="Chromosome"/>
</dbReference>
<keyword evidence="1 5" id="KW-0949">S-adenosyl-L-methionine</keyword>
<evidence type="ECO:0000256" key="3">
    <source>
        <dbReference type="ARBA" id="ARBA00023004"/>
    </source>
</evidence>
<evidence type="ECO:0000259" key="7">
    <source>
        <dbReference type="PROSITE" id="PS51918"/>
    </source>
</evidence>
<dbReference type="NCBIfam" id="TIGR03956">
    <property type="entry name" value="rSAM_HydE"/>
    <property type="match status" value="1"/>
</dbReference>
<protein>
    <submittedName>
        <fullName evidence="8">[FeFe]-hydrogenase maturation protein HydE</fullName>
    </submittedName>
</protein>
<dbReference type="HOGENOM" id="CLU_033172_0_1_12"/>
<feature type="binding site" evidence="5">
    <location>
        <position position="50"/>
    </location>
    <ligand>
        <name>[4Fe-4S] cluster</name>
        <dbReference type="ChEBI" id="CHEBI:49883"/>
        <note>4Fe-4S-S-AdoMet</note>
    </ligand>
</feature>